<reference evidence="1 2" key="1">
    <citation type="journal article" date="2021" name="Elife">
        <title>Chloroplast acquisition without the gene transfer in kleptoplastic sea slugs, Plakobranchus ocellatus.</title>
        <authorList>
            <person name="Maeda T."/>
            <person name="Takahashi S."/>
            <person name="Yoshida T."/>
            <person name="Shimamura S."/>
            <person name="Takaki Y."/>
            <person name="Nagai Y."/>
            <person name="Toyoda A."/>
            <person name="Suzuki Y."/>
            <person name="Arimoto A."/>
            <person name="Ishii H."/>
            <person name="Satoh N."/>
            <person name="Nishiyama T."/>
            <person name="Hasebe M."/>
            <person name="Maruyama T."/>
            <person name="Minagawa J."/>
            <person name="Obokata J."/>
            <person name="Shigenobu S."/>
        </authorList>
    </citation>
    <scope>NUCLEOTIDE SEQUENCE [LARGE SCALE GENOMIC DNA]</scope>
</reference>
<dbReference type="Proteomes" id="UP000735302">
    <property type="component" value="Unassembled WGS sequence"/>
</dbReference>
<proteinExistence type="predicted"/>
<keyword evidence="2" id="KW-1185">Reference proteome</keyword>
<name>A0AAV4BT13_9GAST</name>
<comment type="caution">
    <text evidence="1">The sequence shown here is derived from an EMBL/GenBank/DDBJ whole genome shotgun (WGS) entry which is preliminary data.</text>
</comment>
<protein>
    <recommendedName>
        <fullName evidence="3">Secreted protein</fullName>
    </recommendedName>
</protein>
<dbReference type="EMBL" id="BLXT01005315">
    <property type="protein sequence ID" value="GFO21928.1"/>
    <property type="molecule type" value="Genomic_DNA"/>
</dbReference>
<evidence type="ECO:0000313" key="1">
    <source>
        <dbReference type="EMBL" id="GFO21928.1"/>
    </source>
</evidence>
<gene>
    <name evidence="1" type="ORF">PoB_004843300</name>
</gene>
<organism evidence="1 2">
    <name type="scientific">Plakobranchus ocellatus</name>
    <dbReference type="NCBI Taxonomy" id="259542"/>
    <lineage>
        <taxon>Eukaryota</taxon>
        <taxon>Metazoa</taxon>
        <taxon>Spiralia</taxon>
        <taxon>Lophotrochozoa</taxon>
        <taxon>Mollusca</taxon>
        <taxon>Gastropoda</taxon>
        <taxon>Heterobranchia</taxon>
        <taxon>Euthyneura</taxon>
        <taxon>Panpulmonata</taxon>
        <taxon>Sacoglossa</taxon>
        <taxon>Placobranchoidea</taxon>
        <taxon>Plakobranchidae</taxon>
        <taxon>Plakobranchus</taxon>
    </lineage>
</organism>
<evidence type="ECO:0008006" key="3">
    <source>
        <dbReference type="Google" id="ProtNLM"/>
    </source>
</evidence>
<sequence length="92" mass="10259">MFRGTLSTALDLELVRRFCVFCPINRCCFSTFTRTFLVLRIVGDSSPESSRPGLPRSPVLVVDNGQAICSGASGHRNSFPSLFLHHLNFVRE</sequence>
<evidence type="ECO:0000313" key="2">
    <source>
        <dbReference type="Proteomes" id="UP000735302"/>
    </source>
</evidence>
<accession>A0AAV4BT13</accession>
<dbReference type="AlphaFoldDB" id="A0AAV4BT13"/>